<gene>
    <name evidence="5" type="ORF">CVLEPA_LOCUS22690</name>
</gene>
<protein>
    <recommendedName>
        <fullName evidence="4">SH3 domain-containing protein</fullName>
    </recommendedName>
</protein>
<feature type="region of interest" description="Disordered" evidence="3">
    <location>
        <begin position="135"/>
        <end position="173"/>
    </location>
</feature>
<evidence type="ECO:0000313" key="6">
    <source>
        <dbReference type="Proteomes" id="UP001642483"/>
    </source>
</evidence>
<evidence type="ECO:0000313" key="5">
    <source>
        <dbReference type="EMBL" id="CAK8690044.1"/>
    </source>
</evidence>
<dbReference type="PANTHER" id="PTHR15176:SF1">
    <property type="entry name" value="NEPHROCYSTIN-1"/>
    <property type="match status" value="1"/>
</dbReference>
<accession>A0ABP0GHD4</accession>
<dbReference type="SUPFAM" id="SSF50044">
    <property type="entry name" value="SH3-domain"/>
    <property type="match status" value="1"/>
</dbReference>
<sequence>MSLKVVSMSRSSLAPVRDSGPLGQLQSKADSLKIKVDELTALLNKSNTKSANDLQIIKYHADSVNFKIEASSLLLAANQLQKHDEPDPVTNFDQKKSDEVKRLQYMQARIDKLIDNMEQLQNGKDLRQVREETALHPSQHATNHNREVSADDYDDDEEDDEDDDGDSDDDDKDEEEDLYIVIHEFDAEQEGDLSVQVDEVIDIISKRDDGWWEAENEEGKRGLVPSNYLKCYEEDGEVESEQNQENMETTDQVSDTEATNLRSGKELWKGIQEAVTVPQKTDVTDVLAAMGALPAGFRPSTLHNLCKDPKYLLKSFLQPSLTSSNLSFEDLHWDPALNQVRAIVTRTLRSCKLWKCIMIPSPGTGLEVLSQHVRVAVFDGTKVISNVRTIRAQVTANRPKVWQFSPSSEKVNDMLSNLFDGYSIVRTDVSHPNIGILFELALTYIRNQTGEHGELSCGWVHLKLFDEQGNPIPNKTYELELNGGTPYEHGVAVDPSISRRATTGKFRSLLAANKQPKLLVQIGAPATVKRKYLDLLPSTIVVSHGMSELVAYYRRFLADSLLRDRLSASDGQLVHSSVIATFLTAADYPDIMDAVRRNWSEKVKTLSRGDKRDKENMKNVFKTVIMETAYPLLHFSTLPNQHWANKQVETGRIQQIYQTANLLKQPNGALNYFLSSANDFEPFDISEIAFDPLFEYRTIL</sequence>
<keyword evidence="1 2" id="KW-0728">SH3 domain</keyword>
<evidence type="ECO:0000259" key="4">
    <source>
        <dbReference type="PROSITE" id="PS50002"/>
    </source>
</evidence>
<organism evidence="5 6">
    <name type="scientific">Clavelina lepadiformis</name>
    <name type="common">Light-bulb sea squirt</name>
    <name type="synonym">Ascidia lepadiformis</name>
    <dbReference type="NCBI Taxonomy" id="159417"/>
    <lineage>
        <taxon>Eukaryota</taxon>
        <taxon>Metazoa</taxon>
        <taxon>Chordata</taxon>
        <taxon>Tunicata</taxon>
        <taxon>Ascidiacea</taxon>
        <taxon>Aplousobranchia</taxon>
        <taxon>Clavelinidae</taxon>
        <taxon>Clavelina</taxon>
    </lineage>
</organism>
<feature type="compositionally biased region" description="Acidic residues" evidence="3">
    <location>
        <begin position="150"/>
        <end position="173"/>
    </location>
</feature>
<keyword evidence="6" id="KW-1185">Reference proteome</keyword>
<evidence type="ECO:0000256" key="3">
    <source>
        <dbReference type="SAM" id="MobiDB-lite"/>
    </source>
</evidence>
<feature type="region of interest" description="Disordered" evidence="3">
    <location>
        <begin position="238"/>
        <end position="257"/>
    </location>
</feature>
<dbReference type="CDD" id="cd11770">
    <property type="entry name" value="SH3_Nephrocystin"/>
    <property type="match status" value="1"/>
</dbReference>
<dbReference type="InterPro" id="IPR001452">
    <property type="entry name" value="SH3_domain"/>
</dbReference>
<proteinExistence type="predicted"/>
<dbReference type="InterPro" id="IPR036028">
    <property type="entry name" value="SH3-like_dom_sf"/>
</dbReference>
<dbReference type="PROSITE" id="PS50002">
    <property type="entry name" value="SH3"/>
    <property type="match status" value="1"/>
</dbReference>
<name>A0ABP0GHD4_CLALP</name>
<dbReference type="InterPro" id="IPR039687">
    <property type="entry name" value="NPHP1"/>
</dbReference>
<dbReference type="SMART" id="SM00326">
    <property type="entry name" value="SH3"/>
    <property type="match status" value="1"/>
</dbReference>
<feature type="compositionally biased region" description="Polar residues" evidence="3">
    <location>
        <begin position="243"/>
        <end position="257"/>
    </location>
</feature>
<reference evidence="5 6" key="1">
    <citation type="submission" date="2024-02" db="EMBL/GenBank/DDBJ databases">
        <authorList>
            <person name="Daric V."/>
            <person name="Darras S."/>
        </authorList>
    </citation>
    <scope>NUCLEOTIDE SEQUENCE [LARGE SCALE GENOMIC DNA]</scope>
</reference>
<evidence type="ECO:0000256" key="1">
    <source>
        <dbReference type="ARBA" id="ARBA00022443"/>
    </source>
</evidence>
<dbReference type="PANTHER" id="PTHR15176">
    <property type="entry name" value="NEPHROCYSTIN"/>
    <property type="match status" value="1"/>
</dbReference>
<dbReference type="Proteomes" id="UP001642483">
    <property type="component" value="Unassembled WGS sequence"/>
</dbReference>
<feature type="region of interest" description="Disordered" evidence="3">
    <location>
        <begin position="1"/>
        <end position="24"/>
    </location>
</feature>
<dbReference type="Pfam" id="PF14604">
    <property type="entry name" value="SH3_9"/>
    <property type="match status" value="1"/>
</dbReference>
<dbReference type="Gene3D" id="2.30.30.40">
    <property type="entry name" value="SH3 Domains"/>
    <property type="match status" value="1"/>
</dbReference>
<feature type="domain" description="SH3" evidence="4">
    <location>
        <begin position="174"/>
        <end position="234"/>
    </location>
</feature>
<dbReference type="InterPro" id="IPR030642">
    <property type="entry name" value="NPHP1_SH3"/>
</dbReference>
<comment type="caution">
    <text evidence="5">The sequence shown here is derived from an EMBL/GenBank/DDBJ whole genome shotgun (WGS) entry which is preliminary data.</text>
</comment>
<dbReference type="EMBL" id="CAWYQH010000112">
    <property type="protein sequence ID" value="CAK8690044.1"/>
    <property type="molecule type" value="Genomic_DNA"/>
</dbReference>
<evidence type="ECO:0000256" key="2">
    <source>
        <dbReference type="PROSITE-ProRule" id="PRU00192"/>
    </source>
</evidence>